<proteinExistence type="inferred from homology"/>
<evidence type="ECO:0000256" key="8">
    <source>
        <dbReference type="PROSITE-ProRule" id="PRU01240"/>
    </source>
</evidence>
<gene>
    <name evidence="16" type="ORF">SPI_06174</name>
</gene>
<comment type="similarity">
    <text evidence="1 8 9">Belongs to the peptidase S8 family.</text>
</comment>
<feature type="compositionally biased region" description="Polar residues" evidence="10">
    <location>
        <begin position="1442"/>
        <end position="1454"/>
    </location>
</feature>
<organism evidence="16 17">
    <name type="scientific">Niveomyces insectorum RCEF 264</name>
    <dbReference type="NCBI Taxonomy" id="1081102"/>
    <lineage>
        <taxon>Eukaryota</taxon>
        <taxon>Fungi</taxon>
        <taxon>Dikarya</taxon>
        <taxon>Ascomycota</taxon>
        <taxon>Pezizomycotina</taxon>
        <taxon>Sordariomycetes</taxon>
        <taxon>Hypocreomycetidae</taxon>
        <taxon>Hypocreales</taxon>
        <taxon>Cordycipitaceae</taxon>
        <taxon>Niveomyces</taxon>
    </lineage>
</organism>
<dbReference type="PROSITE" id="PS00136">
    <property type="entry name" value="SUBTILASE_ASP"/>
    <property type="match status" value="1"/>
</dbReference>
<accession>A0A167RVA1</accession>
<feature type="signal peptide" evidence="11">
    <location>
        <begin position="1"/>
        <end position="19"/>
    </location>
</feature>
<dbReference type="Pfam" id="PF02225">
    <property type="entry name" value="PA"/>
    <property type="match status" value="1"/>
</dbReference>
<dbReference type="PANTHER" id="PTHR33112">
    <property type="entry name" value="DOMAIN PROTEIN, PUTATIVE-RELATED"/>
    <property type="match status" value="1"/>
</dbReference>
<dbReference type="InterPro" id="IPR023827">
    <property type="entry name" value="Peptidase_S8_Asp-AS"/>
</dbReference>
<evidence type="ECO:0000256" key="11">
    <source>
        <dbReference type="SAM" id="SignalP"/>
    </source>
</evidence>
<evidence type="ECO:0000256" key="10">
    <source>
        <dbReference type="SAM" id="MobiDB-lite"/>
    </source>
</evidence>
<feature type="domain" description="Heterokaryon incompatibility" evidence="15">
    <location>
        <begin position="1259"/>
        <end position="1395"/>
    </location>
</feature>
<keyword evidence="6 8" id="KW-0720">Serine protease</keyword>
<dbReference type="GO" id="GO:0016020">
    <property type="term" value="C:membrane"/>
    <property type="evidence" value="ECO:0007669"/>
    <property type="project" value="InterPro"/>
</dbReference>
<dbReference type="EMBL" id="AZHD01000011">
    <property type="protein sequence ID" value="OAA58972.1"/>
    <property type="molecule type" value="Genomic_DNA"/>
</dbReference>
<evidence type="ECO:0000256" key="4">
    <source>
        <dbReference type="ARBA" id="ARBA00022729"/>
    </source>
</evidence>
<comment type="caution">
    <text evidence="16">The sequence shown here is derived from an EMBL/GenBank/DDBJ whole genome shotgun (WGS) entry which is preliminary data.</text>
</comment>
<evidence type="ECO:0000259" key="15">
    <source>
        <dbReference type="Pfam" id="PF06985"/>
    </source>
</evidence>
<feature type="active site" description="Charge relay system" evidence="7 8">
    <location>
        <position position="168"/>
    </location>
</feature>
<dbReference type="InterPro" id="IPR036852">
    <property type="entry name" value="Peptidase_S8/S53_dom_sf"/>
</dbReference>
<dbReference type="SUPFAM" id="SSF52025">
    <property type="entry name" value="PA domain"/>
    <property type="match status" value="1"/>
</dbReference>
<evidence type="ECO:0000256" key="6">
    <source>
        <dbReference type="ARBA" id="ARBA00022825"/>
    </source>
</evidence>
<evidence type="ECO:0000256" key="3">
    <source>
        <dbReference type="ARBA" id="ARBA00022670"/>
    </source>
</evidence>
<dbReference type="InterPro" id="IPR022398">
    <property type="entry name" value="Peptidase_S8_His-AS"/>
</dbReference>
<dbReference type="InterPro" id="IPR023828">
    <property type="entry name" value="Peptidase_S8_Ser-AS"/>
</dbReference>
<dbReference type="Pfam" id="PF00082">
    <property type="entry name" value="Peptidase_S8"/>
    <property type="match status" value="1"/>
</dbReference>
<dbReference type="InterPro" id="IPR046450">
    <property type="entry name" value="PA_dom_sf"/>
</dbReference>
<evidence type="ECO:0000256" key="5">
    <source>
        <dbReference type="ARBA" id="ARBA00022801"/>
    </source>
</evidence>
<reference evidence="16 17" key="1">
    <citation type="journal article" date="2016" name="Genome Biol. Evol.">
        <title>Divergent and convergent evolution of fungal pathogenicity.</title>
        <authorList>
            <person name="Shang Y."/>
            <person name="Xiao G."/>
            <person name="Zheng P."/>
            <person name="Cen K."/>
            <person name="Zhan S."/>
            <person name="Wang C."/>
        </authorList>
    </citation>
    <scope>NUCLEOTIDE SEQUENCE [LARGE SCALE GENOMIC DNA]</scope>
    <source>
        <strain evidence="16 17">RCEF 264</strain>
    </source>
</reference>
<dbReference type="PANTHER" id="PTHR33112:SF12">
    <property type="entry name" value="HETEROKARYON INCOMPATIBILITY DOMAIN-CONTAINING PROTEIN"/>
    <property type="match status" value="1"/>
</dbReference>
<feature type="domain" description="PA" evidence="13">
    <location>
        <begin position="395"/>
        <end position="468"/>
    </location>
</feature>
<sequence length="1728" mass="183822">MYGLKALLSVPLLVVTVSAAAGGPGGYFAKDAVKTPGVVPGAYIVEFHDDHNPQDFYDAIAGNASKSMDLHFKLFRGASIQFHEETSTAESTEQLTALPSVKQMWPVRQYHVPEHSLQWAGNMAEDSNGKPVVQRAATDTLSTHVMTQIDQLRAKGITGKGIRVGIVDTGVDYLHPALGGCFGPGCLVSFGFDLVGDAYNGTNQPQPNATHPPMDCNGHGTHVSGILAAQGNNPFSVVGAAPGVELGMFRVFGCQGNVNDDVLIAAFNRAYEAGADIITSSVGGSSGWSEQAWSVVVSRIVANGVPCTVSAGNDGSTGLFYASTAADGVGVVAVASVDNTKNPLLFSNATYTSTKANSTKPVLTPGTDAVPNPPLEHTSFGYTAGSPANWSGVTLPLWAPDLNASAAADGCTPFGAGSSGGRNDSLAGYIVLVRRGTCLFTIKAQHAVDRGAAYVLLYNNVPGTIQVDVSAVPGIKGVAMVTPEQGDKWIAALARGERIEVAMTDPVTAPKTLVNDDNKATGGYMSVYSSWGPTFDMDVKPQFASPGGLILSTFPRSMGSYAVLSGTSMACPLVAGVFALLMEARGTRDPRTLVNLLASTAKPNLYHNGQTSLPYLAPVAQQGAGLLQAYDAAYATTLLSDSSLAFNDSDHHAATRNFTITNRGHTSVVYTLTHAGAATAYTFLTETSVKPAIFPAEVRVVGSYATLNFSSSDGVNGQDNTSGDAVETTTITIPAGERRVVSVAATPPAGLVTERIPVYSGFVVINGSDGTALSLPYLGVAGSLRSLTVLDSSGTFLSNPRAGNATTPAAGSPGSVGFGGAGGRVGPNHVFVLPPPGQANNTALVNRTALIHINVNLVMGSALVRADLVPIRACSSAPGGSNSNNNNNNIIHGHGLQDILGYRTLGSIKSFPQPWMSRDTFNIDWDGGLADGTYAPPGLHKLVFHALHIFGNPDQPSDYDVVETDPFHIRYLSTPASKVGRRQFSDCTGQSSTPLMAYLCLVCRQSGHRSAECSSGAAGGAAGAAPGGLNNALAPDDDALCARCLDLDVVNLLLCGKIQDEVGGDWDAAHVANVQHQRSLGRYREIELVDTCSLCRLLFAIFPVEEPPLRKGDPPANADYFLKPLLTCNRLGNGFGDRADVVPEAVRRQYAVSIAIAARSPVDDSALSKLTMEEVADVDEIAFALTSAGAVAATGSRNLALPARVREPLVDFVLLADRLRRCEAEHPQCGNPWVDALGITQMIDVRTRTLVPTPTGCRYAALSYVWGTVIPEADGLARGTLPPAIEDAIVATRHLGLDYLWVDAVCIDQTLALPEKLKQLVLMDRVYACAYVTLMAFYGDSSEYGLRGVTSARPRAPQPRARVGGCELATIYPNVLAEFNYATCAHSTRAWTLQELWLSSRVVFFGRDQVHFTCGQTGFEETIDDRVDPARVMDARVDKSSEGGSWNPMVTPQTVGEAGGSHRPTWMAADRFTAAINHYTRRNMAKDIDSLNACLGMLSYLQRTYALQDYAWGLPVRDFPLSLLWCHARGVKPRRRPDFPSWSFVGWAGEALYLVDILPAAAREAAHSGPLHRQAVTVNKESQAATTSDLLVEVVGAADVSSTATANDRRLTLRCYSVRFEIRTAPFSEAYLPGTDRMMGMLLENNEHNPATLPAGVFDFAVLQRVRRPLRGAGERHLVYLLMLEPGDAPGSPPTRRTMVQWNVDRESFMQSVEYAEMFTKRTTIEIV</sequence>
<dbReference type="PROSITE" id="PS51892">
    <property type="entry name" value="SUBTILASE"/>
    <property type="match status" value="1"/>
</dbReference>
<dbReference type="CDD" id="cd02124">
    <property type="entry name" value="PA_PoS1_like"/>
    <property type="match status" value="1"/>
</dbReference>
<evidence type="ECO:0000256" key="1">
    <source>
        <dbReference type="ARBA" id="ARBA00011073"/>
    </source>
</evidence>
<evidence type="ECO:0000259" key="14">
    <source>
        <dbReference type="Pfam" id="PF06280"/>
    </source>
</evidence>
<dbReference type="STRING" id="1081102.A0A167RVA1"/>
<dbReference type="InterPro" id="IPR015500">
    <property type="entry name" value="Peptidase_S8_subtilisin-rel"/>
</dbReference>
<dbReference type="PROSITE" id="PS00138">
    <property type="entry name" value="SUBTILASE_SER"/>
    <property type="match status" value="1"/>
</dbReference>
<feature type="region of interest" description="Disordered" evidence="10">
    <location>
        <begin position="1437"/>
        <end position="1461"/>
    </location>
</feature>
<feature type="chain" id="PRO_5007892099" evidence="11">
    <location>
        <begin position="20"/>
        <end position="1728"/>
    </location>
</feature>
<feature type="domain" description="C5a peptidase/Subtilisin-like protease SBT2-like Fn3-like" evidence="14">
    <location>
        <begin position="645"/>
        <end position="778"/>
    </location>
</feature>
<dbReference type="CDD" id="cd07489">
    <property type="entry name" value="Peptidases_S8_5"/>
    <property type="match status" value="1"/>
</dbReference>
<evidence type="ECO:0000259" key="12">
    <source>
        <dbReference type="Pfam" id="PF00082"/>
    </source>
</evidence>
<dbReference type="Pfam" id="PF06280">
    <property type="entry name" value="fn3_5"/>
    <property type="match status" value="1"/>
</dbReference>
<keyword evidence="2" id="KW-0964">Secreted</keyword>
<dbReference type="GO" id="GO:0004252">
    <property type="term" value="F:serine-type endopeptidase activity"/>
    <property type="evidence" value="ECO:0007669"/>
    <property type="project" value="UniProtKB-UniRule"/>
</dbReference>
<dbReference type="SUPFAM" id="SSF52743">
    <property type="entry name" value="Subtilisin-like"/>
    <property type="match status" value="1"/>
</dbReference>
<keyword evidence="4 11" id="KW-0732">Signal</keyword>
<dbReference type="Proteomes" id="UP000076874">
    <property type="component" value="Unassembled WGS sequence"/>
</dbReference>
<keyword evidence="17" id="KW-1185">Reference proteome</keyword>
<dbReference type="PROSITE" id="PS00137">
    <property type="entry name" value="SUBTILASE_HIS"/>
    <property type="match status" value="1"/>
</dbReference>
<name>A0A167RVA1_9HYPO</name>
<evidence type="ECO:0000313" key="17">
    <source>
        <dbReference type="Proteomes" id="UP000076874"/>
    </source>
</evidence>
<dbReference type="InterPro" id="IPR003137">
    <property type="entry name" value="PA_domain"/>
</dbReference>
<evidence type="ECO:0000259" key="13">
    <source>
        <dbReference type="Pfam" id="PF02225"/>
    </source>
</evidence>
<dbReference type="Pfam" id="PF06985">
    <property type="entry name" value="HET"/>
    <property type="match status" value="1"/>
</dbReference>
<evidence type="ECO:0000256" key="9">
    <source>
        <dbReference type="RuleBase" id="RU003355"/>
    </source>
</evidence>
<keyword evidence="5 8" id="KW-0378">Hydrolase</keyword>
<dbReference type="Gene3D" id="3.40.50.200">
    <property type="entry name" value="Peptidase S8/S53 domain"/>
    <property type="match status" value="2"/>
</dbReference>
<feature type="active site" description="Charge relay system" evidence="7 8">
    <location>
        <position position="219"/>
    </location>
</feature>
<feature type="domain" description="Peptidase S8/S53" evidence="12">
    <location>
        <begin position="159"/>
        <end position="620"/>
    </location>
</feature>
<evidence type="ECO:0000313" key="16">
    <source>
        <dbReference type="EMBL" id="OAA58972.1"/>
    </source>
</evidence>
<dbReference type="PRINTS" id="PR00723">
    <property type="entry name" value="SUBTILISIN"/>
</dbReference>
<dbReference type="InterPro" id="IPR000209">
    <property type="entry name" value="Peptidase_S8/S53_dom"/>
</dbReference>
<keyword evidence="3 8" id="KW-0645">Protease</keyword>
<evidence type="ECO:0000256" key="7">
    <source>
        <dbReference type="PIRSR" id="PIRSR615500-1"/>
    </source>
</evidence>
<evidence type="ECO:0000256" key="2">
    <source>
        <dbReference type="ARBA" id="ARBA00022525"/>
    </source>
</evidence>
<dbReference type="InterPro" id="IPR010435">
    <property type="entry name" value="C5a/SBT2-like_Fn3"/>
</dbReference>
<protein>
    <submittedName>
        <fullName evidence="16">Peptidase S8, subtilisin-related protein</fullName>
    </submittedName>
</protein>
<dbReference type="InterPro" id="IPR034187">
    <property type="entry name" value="Peptidases_S8_5"/>
</dbReference>
<dbReference type="GO" id="GO:0006508">
    <property type="term" value="P:proteolysis"/>
    <property type="evidence" value="ECO:0007669"/>
    <property type="project" value="UniProtKB-KW"/>
</dbReference>
<dbReference type="InterPro" id="IPR010730">
    <property type="entry name" value="HET"/>
</dbReference>
<dbReference type="OrthoDB" id="10256524at2759"/>
<feature type="active site" description="Charge relay system" evidence="7 8">
    <location>
        <position position="568"/>
    </location>
</feature>